<reference evidence="2 4" key="3">
    <citation type="submission" date="2018-06" db="EMBL/GenBank/DDBJ databases">
        <authorList>
            <consortium name="Pathogen Informatics"/>
            <person name="Doyle S."/>
        </authorList>
    </citation>
    <scope>NUCLEOTIDE SEQUENCE [LARGE SCALE GENOMIC DNA]</scope>
    <source>
        <strain evidence="2 4">NCTC7911</strain>
    </source>
</reference>
<dbReference type="Proteomes" id="UP000191025">
    <property type="component" value="Unassembled WGS sequence"/>
</dbReference>
<dbReference type="RefSeq" id="WP_062501421.1">
    <property type="nucleotide sequence ID" value="NZ_MXAN01000067.1"/>
</dbReference>
<evidence type="ECO:0000313" key="1">
    <source>
        <dbReference type="EMBL" id="OPH35408.1"/>
    </source>
</evidence>
<dbReference type="EMBL" id="UGQC01000001">
    <property type="protein sequence ID" value="STY99793.1"/>
    <property type="molecule type" value="Genomic_DNA"/>
</dbReference>
<dbReference type="EMBL" id="MXAN01000067">
    <property type="protein sequence ID" value="OPH35408.1"/>
    <property type="molecule type" value="Genomic_DNA"/>
</dbReference>
<accession>A0A1V4GSP1</accession>
<protein>
    <recommendedName>
        <fullName evidence="5">Antitoxin</fullName>
    </recommendedName>
</protein>
<name>A0A1V4GSP1_MORLA</name>
<proteinExistence type="predicted"/>
<dbReference type="Proteomes" id="UP000254107">
    <property type="component" value="Unassembled WGS sequence"/>
</dbReference>
<dbReference type="AlphaFoldDB" id="A0A1V4GSP1"/>
<reference evidence="3" key="1">
    <citation type="submission" date="2017-03" db="EMBL/GenBank/DDBJ databases">
        <title>Draft genome sequence of Moraxella equi CCUG 4950T type strain.</title>
        <authorList>
            <person name="Salva-Serra F."/>
            <person name="Engstrom-Jakobsson H."/>
            <person name="Thorell K."/>
            <person name="Jaen-Luchoro D."/>
            <person name="Gonzales-Siles L."/>
            <person name="Karlsson R."/>
            <person name="Yazdan S."/>
            <person name="Boulund F."/>
            <person name="Johnning A."/>
            <person name="Engstrand L."/>
            <person name="Kristiansson E."/>
            <person name="Moore E."/>
        </authorList>
    </citation>
    <scope>NUCLEOTIDE SEQUENCE [LARGE SCALE GENOMIC DNA]</scope>
    <source>
        <strain evidence="3">CCUG 4441</strain>
    </source>
</reference>
<evidence type="ECO:0008006" key="5">
    <source>
        <dbReference type="Google" id="ProtNLM"/>
    </source>
</evidence>
<keyword evidence="4" id="KW-1185">Reference proteome</keyword>
<organism evidence="1 3">
    <name type="scientific">Moraxella lacunata</name>
    <dbReference type="NCBI Taxonomy" id="477"/>
    <lineage>
        <taxon>Bacteria</taxon>
        <taxon>Pseudomonadati</taxon>
        <taxon>Pseudomonadota</taxon>
        <taxon>Gammaproteobacteria</taxon>
        <taxon>Moraxellales</taxon>
        <taxon>Moraxellaceae</taxon>
        <taxon>Moraxella</taxon>
    </lineage>
</organism>
<dbReference type="GeneID" id="302269784"/>
<evidence type="ECO:0000313" key="3">
    <source>
        <dbReference type="Proteomes" id="UP000191025"/>
    </source>
</evidence>
<gene>
    <name evidence="1" type="ORF">B5J94_09620</name>
    <name evidence="2" type="ORF">NCTC7911_01172</name>
</gene>
<evidence type="ECO:0000313" key="4">
    <source>
        <dbReference type="Proteomes" id="UP000254107"/>
    </source>
</evidence>
<sequence length="93" mass="10552">MEQMIVVEQAKVDLSAIIERVRDEKSPIILTDKGKSSIKICLVENELDDKKGKRLGGFLKNTDNTPAPDNFDRLNEDEIFALFSGEYDEYSRG</sequence>
<evidence type="ECO:0000313" key="2">
    <source>
        <dbReference type="EMBL" id="STY99793.1"/>
    </source>
</evidence>
<reference evidence="1" key="2">
    <citation type="submission" date="2017-03" db="EMBL/GenBank/DDBJ databases">
        <authorList>
            <person name="Afonso C.L."/>
            <person name="Miller P.J."/>
            <person name="Scott M.A."/>
            <person name="Spackman E."/>
            <person name="Goraichik I."/>
            <person name="Dimitrov K.M."/>
            <person name="Suarez D.L."/>
            <person name="Swayne D.E."/>
        </authorList>
    </citation>
    <scope>NUCLEOTIDE SEQUENCE</scope>
    <source>
        <strain evidence="1">CCUG 4441</strain>
    </source>
</reference>